<comment type="catalytic activity">
    <reaction evidence="5">
        <text>(6R)-5,10-methylene-5,6,7,8-tetrahydrofolate + 3-methyl-2-oxobutanoate + H2O = 2-dehydropantoate + (6S)-5,6,7,8-tetrahydrofolate</text>
        <dbReference type="Rhea" id="RHEA:11824"/>
        <dbReference type="ChEBI" id="CHEBI:11561"/>
        <dbReference type="ChEBI" id="CHEBI:11851"/>
        <dbReference type="ChEBI" id="CHEBI:15377"/>
        <dbReference type="ChEBI" id="CHEBI:15636"/>
        <dbReference type="ChEBI" id="CHEBI:57453"/>
        <dbReference type="EC" id="2.1.2.11"/>
    </reaction>
</comment>
<keyword evidence="5" id="KW-0479">Metal-binding</keyword>
<evidence type="ECO:0000256" key="4">
    <source>
        <dbReference type="ARBA" id="ARBA00022679"/>
    </source>
</evidence>
<keyword evidence="5" id="KW-0460">Magnesium</keyword>
<comment type="subcellular location">
    <subcellularLocation>
        <location evidence="5">Cytoplasm</location>
    </subcellularLocation>
</comment>
<dbReference type="Gene3D" id="3.20.20.60">
    <property type="entry name" value="Phosphoenolpyruvate-binding domains"/>
    <property type="match status" value="1"/>
</dbReference>
<dbReference type="EMBL" id="BKZW01000001">
    <property type="protein sequence ID" value="GER89210.1"/>
    <property type="molecule type" value="Genomic_DNA"/>
</dbReference>
<feature type="binding site" evidence="5">
    <location>
        <position position="56"/>
    </location>
    <ligand>
        <name>3-methyl-2-oxobutanoate</name>
        <dbReference type="ChEBI" id="CHEBI:11851"/>
    </ligand>
</feature>
<accession>A0A5J4KS17</accession>
<dbReference type="GO" id="GO:0000287">
    <property type="term" value="F:magnesium ion binding"/>
    <property type="evidence" value="ECO:0007669"/>
    <property type="project" value="TreeGrafter"/>
</dbReference>
<dbReference type="NCBIfam" id="NF001452">
    <property type="entry name" value="PRK00311.1"/>
    <property type="match status" value="1"/>
</dbReference>
<evidence type="ECO:0000256" key="1">
    <source>
        <dbReference type="ARBA" id="ARBA00008676"/>
    </source>
</evidence>
<dbReference type="InterPro" id="IPR003700">
    <property type="entry name" value="Pantoate_hydroxy_MeTrfase"/>
</dbReference>
<keyword evidence="5" id="KW-0963">Cytoplasm</keyword>
<organism evidence="6 7">
    <name type="scientific">Dictyobacter vulcani</name>
    <dbReference type="NCBI Taxonomy" id="2607529"/>
    <lineage>
        <taxon>Bacteria</taxon>
        <taxon>Bacillati</taxon>
        <taxon>Chloroflexota</taxon>
        <taxon>Ktedonobacteria</taxon>
        <taxon>Ktedonobacterales</taxon>
        <taxon>Dictyobacteraceae</taxon>
        <taxon>Dictyobacter</taxon>
    </lineage>
</organism>
<sequence length="293" mass="32335">MARIVDQAGIDMILVGDSLATTVLGQPDTLAATVETMIYHSAAVAQVQPKALIVTDMPWLSYHISPEETIRNAGRLVREGKAEAVKLEGGRKRLPMIEAILAAEIPVMGHLGLTPQSVHAMGGYKVQGKDLAAARELLEDAKALAQAGVFAVVLEGIPDILAKRISEEIAIPTIGIGAGPHCDGQVLVFHDLLGLTSGHLPNLCVSMHSSPRSRHRHYNNTVPMCRPEHFLPPKKHIIPMLTSHRLYKMREPTHPTGPKPEQKRRYEIILTRETKDKQDPWQLFYMTQMQISN</sequence>
<comment type="pathway">
    <text evidence="5">Cofactor biosynthesis; (R)-pantothenate biosynthesis; (R)-pantoate from 3-methyl-2-oxobutanoate: step 1/2.</text>
</comment>
<evidence type="ECO:0000256" key="5">
    <source>
        <dbReference type="HAMAP-Rule" id="MF_00156"/>
    </source>
</evidence>
<feature type="binding site" evidence="5">
    <location>
        <position position="56"/>
    </location>
    <ligand>
        <name>Mg(2+)</name>
        <dbReference type="ChEBI" id="CHEBI:18420"/>
    </ligand>
</feature>
<feature type="active site" description="Proton acceptor" evidence="5">
    <location>
        <position position="155"/>
    </location>
</feature>
<evidence type="ECO:0000256" key="3">
    <source>
        <dbReference type="ARBA" id="ARBA00022655"/>
    </source>
</evidence>
<dbReference type="PANTHER" id="PTHR20881:SF0">
    <property type="entry name" value="3-METHYL-2-OXOBUTANOATE HYDROXYMETHYLTRANSFERASE"/>
    <property type="match status" value="1"/>
</dbReference>
<dbReference type="Pfam" id="PF02548">
    <property type="entry name" value="Pantoate_transf"/>
    <property type="match status" value="1"/>
</dbReference>
<name>A0A5J4KS17_9CHLR</name>
<feature type="binding site" evidence="5">
    <location>
        <begin position="17"/>
        <end position="18"/>
    </location>
    <ligand>
        <name>3-methyl-2-oxobutanoate</name>
        <dbReference type="ChEBI" id="CHEBI:11851"/>
    </ligand>
</feature>
<dbReference type="NCBIfam" id="TIGR00222">
    <property type="entry name" value="panB"/>
    <property type="match status" value="1"/>
</dbReference>
<feature type="binding site" evidence="5">
    <location>
        <position position="86"/>
    </location>
    <ligand>
        <name>3-methyl-2-oxobutanoate</name>
        <dbReference type="ChEBI" id="CHEBI:11851"/>
    </ligand>
</feature>
<evidence type="ECO:0000313" key="6">
    <source>
        <dbReference type="EMBL" id="GER89210.1"/>
    </source>
</evidence>
<keyword evidence="3 5" id="KW-0566">Pantothenate biosynthesis</keyword>
<evidence type="ECO:0000256" key="2">
    <source>
        <dbReference type="ARBA" id="ARBA00011424"/>
    </source>
</evidence>
<dbReference type="UniPathway" id="UPA00028">
    <property type="reaction ID" value="UER00003"/>
</dbReference>
<dbReference type="GO" id="GO:0015940">
    <property type="term" value="P:pantothenate biosynthetic process"/>
    <property type="evidence" value="ECO:0007669"/>
    <property type="project" value="UniProtKB-UniRule"/>
</dbReference>
<dbReference type="CDD" id="cd06557">
    <property type="entry name" value="KPHMT-like"/>
    <property type="match status" value="1"/>
</dbReference>
<comment type="function">
    <text evidence="5">Catalyzes the reversible reaction in which hydroxymethyl group from 5,10-methylenetetrahydrofolate is transferred onto alpha-ketoisovalerate to form ketopantoate.</text>
</comment>
<feature type="binding site" evidence="5">
    <location>
        <position position="17"/>
    </location>
    <ligand>
        <name>Mg(2+)</name>
        <dbReference type="ChEBI" id="CHEBI:18420"/>
    </ligand>
</feature>
<dbReference type="SUPFAM" id="SSF51621">
    <property type="entry name" value="Phosphoenolpyruvate/pyruvate domain"/>
    <property type="match status" value="1"/>
</dbReference>
<reference evidence="6 7" key="1">
    <citation type="submission" date="2019-10" db="EMBL/GenBank/DDBJ databases">
        <title>Dictyobacter vulcani sp. nov., within the class Ktedonobacteria, isolated from soil of volcanic Mt. Zao.</title>
        <authorList>
            <person name="Zheng Y."/>
            <person name="Wang C.M."/>
            <person name="Sakai Y."/>
            <person name="Abe K."/>
            <person name="Yokota A."/>
            <person name="Yabe S."/>
        </authorList>
    </citation>
    <scope>NUCLEOTIDE SEQUENCE [LARGE SCALE GENOMIC DNA]</scope>
    <source>
        <strain evidence="6 7">W12</strain>
    </source>
</reference>
<dbReference type="GO" id="GO:0003864">
    <property type="term" value="F:3-methyl-2-oxobutanoate hydroxymethyltransferase activity"/>
    <property type="evidence" value="ECO:0007669"/>
    <property type="project" value="UniProtKB-UniRule"/>
</dbReference>
<comment type="subunit">
    <text evidence="2 5">Homodecamer; pentamer of dimers.</text>
</comment>
<keyword evidence="4 5" id="KW-0808">Transferase</keyword>
<dbReference type="AlphaFoldDB" id="A0A5J4KS17"/>
<keyword evidence="7" id="KW-1185">Reference proteome</keyword>
<protein>
    <recommendedName>
        <fullName evidence="5">3-methyl-2-oxobutanoate hydroxymethyltransferase</fullName>
        <ecNumber evidence="5">2.1.2.11</ecNumber>
    </recommendedName>
    <alternativeName>
        <fullName evidence="5">Ketopantoate hydroxymethyltransferase</fullName>
        <shortName evidence="5">KPHMT</shortName>
    </alternativeName>
</protein>
<dbReference type="Proteomes" id="UP000326912">
    <property type="component" value="Unassembled WGS sequence"/>
</dbReference>
<comment type="cofactor">
    <cofactor evidence="5">
        <name>Mg(2+)</name>
        <dbReference type="ChEBI" id="CHEBI:18420"/>
    </cofactor>
    <text evidence="5">Binds 1 Mg(2+) ion per subunit.</text>
</comment>
<comment type="caution">
    <text evidence="6">The sequence shown here is derived from an EMBL/GenBank/DDBJ whole genome shotgun (WGS) entry which is preliminary data.</text>
</comment>
<dbReference type="GO" id="GO:0005737">
    <property type="term" value="C:cytoplasm"/>
    <property type="evidence" value="ECO:0007669"/>
    <property type="project" value="UniProtKB-SubCell"/>
</dbReference>
<dbReference type="InterPro" id="IPR015813">
    <property type="entry name" value="Pyrv/PenolPyrv_kinase-like_dom"/>
</dbReference>
<dbReference type="InterPro" id="IPR040442">
    <property type="entry name" value="Pyrv_kinase-like_dom_sf"/>
</dbReference>
<dbReference type="EC" id="2.1.2.11" evidence="5"/>
<dbReference type="HAMAP" id="MF_00156">
    <property type="entry name" value="PanB"/>
    <property type="match status" value="1"/>
</dbReference>
<feature type="binding site" evidence="5">
    <location>
        <position position="88"/>
    </location>
    <ligand>
        <name>Mg(2+)</name>
        <dbReference type="ChEBI" id="CHEBI:18420"/>
    </ligand>
</feature>
<evidence type="ECO:0000313" key="7">
    <source>
        <dbReference type="Proteomes" id="UP000326912"/>
    </source>
</evidence>
<comment type="similarity">
    <text evidence="1 5">Belongs to the PanB family.</text>
</comment>
<proteinExistence type="inferred from homology"/>
<gene>
    <name evidence="5" type="primary">panB</name>
    <name evidence="6" type="ORF">KDW_33720</name>
</gene>
<dbReference type="PANTHER" id="PTHR20881">
    <property type="entry name" value="3-METHYL-2-OXOBUTANOATE HYDROXYMETHYLTRANSFERASE"/>
    <property type="match status" value="1"/>
</dbReference>